<feature type="transmembrane region" description="Helical" evidence="6">
    <location>
        <begin position="52"/>
        <end position="73"/>
    </location>
</feature>
<protein>
    <recommendedName>
        <fullName evidence="6">WAT1-related protein</fullName>
    </recommendedName>
</protein>
<gene>
    <name evidence="8" type="ORF">HID58_084855</name>
</gene>
<comment type="subcellular location">
    <subcellularLocation>
        <location evidence="1 6">Membrane</location>
        <topology evidence="1 6">Multi-pass membrane protein</topology>
    </subcellularLocation>
</comment>
<sequence length="333" mass="37197">MIQIIYAIMVLISKAVFNGGMNTFVFVFYRQAFATIFLAPLAFFFEWKSAPPLSFVTFIKIFMLSLFGVTLSLDLNGIALSYTSATLAASTFFLALFLGMETLKIKTIQGTAKLGITVCKGITVCMGGVIYLSPLQRSSIEITDMPSPVSSAEYSRPCLRWFHLLAQRMCSHDHLQHFMGSLARFAVYHSKLYFTTFHCLLSSIQSFVIAIAFERDISAWKLGWNLRLVAVIYCGFIVTGVAYYLQSWVIEKRGPVFLSMFTPLSLLFTLLSSGILLCEIIRLGSILGGLLLIIGLYCVLWGKSRELKNIGDQKTDPHKENSDVCNEVKVVIS</sequence>
<evidence type="ECO:0000313" key="9">
    <source>
        <dbReference type="Proteomes" id="UP000824890"/>
    </source>
</evidence>
<evidence type="ECO:0000256" key="2">
    <source>
        <dbReference type="ARBA" id="ARBA00007635"/>
    </source>
</evidence>
<dbReference type="PANTHER" id="PTHR31218">
    <property type="entry name" value="WAT1-RELATED PROTEIN"/>
    <property type="match status" value="1"/>
</dbReference>
<evidence type="ECO:0000256" key="3">
    <source>
        <dbReference type="ARBA" id="ARBA00022692"/>
    </source>
</evidence>
<evidence type="ECO:0000256" key="6">
    <source>
        <dbReference type="RuleBase" id="RU363077"/>
    </source>
</evidence>
<proteinExistence type="inferred from homology"/>
<name>A0ABQ7XKX5_BRANA</name>
<evidence type="ECO:0000256" key="1">
    <source>
        <dbReference type="ARBA" id="ARBA00004141"/>
    </source>
</evidence>
<dbReference type="EMBL" id="JAGKQM010000019">
    <property type="protein sequence ID" value="KAH0856594.1"/>
    <property type="molecule type" value="Genomic_DNA"/>
</dbReference>
<feature type="transmembrane region" description="Helical" evidence="6">
    <location>
        <begin position="79"/>
        <end position="99"/>
    </location>
</feature>
<dbReference type="Pfam" id="PF00892">
    <property type="entry name" value="EamA"/>
    <property type="match status" value="1"/>
</dbReference>
<reference evidence="8 9" key="1">
    <citation type="submission" date="2021-05" db="EMBL/GenBank/DDBJ databases">
        <title>Genome Assembly of Synthetic Allotetraploid Brassica napus Reveals Homoeologous Exchanges between Subgenomes.</title>
        <authorList>
            <person name="Davis J.T."/>
        </authorList>
    </citation>
    <scope>NUCLEOTIDE SEQUENCE [LARGE SCALE GENOMIC DNA]</scope>
    <source>
        <strain evidence="9">cv. Da-Ae</strain>
        <tissue evidence="8">Seedling</tissue>
    </source>
</reference>
<accession>A0ABQ7XKX5</accession>
<evidence type="ECO:0000256" key="5">
    <source>
        <dbReference type="ARBA" id="ARBA00023136"/>
    </source>
</evidence>
<evidence type="ECO:0000259" key="7">
    <source>
        <dbReference type="Pfam" id="PF00892"/>
    </source>
</evidence>
<keyword evidence="5 6" id="KW-0472">Membrane</keyword>
<feature type="transmembrane region" description="Helical" evidence="6">
    <location>
        <begin position="225"/>
        <end position="245"/>
    </location>
</feature>
<dbReference type="InterPro" id="IPR000620">
    <property type="entry name" value="EamA_dom"/>
</dbReference>
<dbReference type="InterPro" id="IPR037185">
    <property type="entry name" value="EmrE-like"/>
</dbReference>
<feature type="transmembrane region" description="Helical" evidence="6">
    <location>
        <begin position="192"/>
        <end position="213"/>
    </location>
</feature>
<dbReference type="InterPro" id="IPR030184">
    <property type="entry name" value="WAT1-related"/>
</dbReference>
<evidence type="ECO:0000256" key="4">
    <source>
        <dbReference type="ARBA" id="ARBA00022989"/>
    </source>
</evidence>
<keyword evidence="9" id="KW-1185">Reference proteome</keyword>
<comment type="similarity">
    <text evidence="2 6">Belongs to the drug/metabolite transporter (DMT) superfamily. Plant drug/metabolite exporter (P-DME) (TC 2.A.7.4) family.</text>
</comment>
<evidence type="ECO:0000313" key="8">
    <source>
        <dbReference type="EMBL" id="KAH0856594.1"/>
    </source>
</evidence>
<dbReference type="Proteomes" id="UP000824890">
    <property type="component" value="Unassembled WGS sequence"/>
</dbReference>
<dbReference type="SUPFAM" id="SSF103481">
    <property type="entry name" value="Multidrug resistance efflux transporter EmrE"/>
    <property type="match status" value="1"/>
</dbReference>
<feature type="transmembrane region" description="Helical" evidence="6">
    <location>
        <begin position="283"/>
        <end position="302"/>
    </location>
</feature>
<organism evidence="8 9">
    <name type="scientific">Brassica napus</name>
    <name type="common">Rape</name>
    <dbReference type="NCBI Taxonomy" id="3708"/>
    <lineage>
        <taxon>Eukaryota</taxon>
        <taxon>Viridiplantae</taxon>
        <taxon>Streptophyta</taxon>
        <taxon>Embryophyta</taxon>
        <taxon>Tracheophyta</taxon>
        <taxon>Spermatophyta</taxon>
        <taxon>Magnoliopsida</taxon>
        <taxon>eudicotyledons</taxon>
        <taxon>Gunneridae</taxon>
        <taxon>Pentapetalae</taxon>
        <taxon>rosids</taxon>
        <taxon>malvids</taxon>
        <taxon>Brassicales</taxon>
        <taxon>Brassicaceae</taxon>
        <taxon>Brassiceae</taxon>
        <taxon>Brassica</taxon>
    </lineage>
</organism>
<feature type="domain" description="EamA" evidence="7">
    <location>
        <begin position="188"/>
        <end position="300"/>
    </location>
</feature>
<feature type="transmembrane region" description="Helical" evidence="6">
    <location>
        <begin position="257"/>
        <end position="277"/>
    </location>
</feature>
<keyword evidence="4 6" id="KW-1133">Transmembrane helix</keyword>
<comment type="caution">
    <text evidence="8">The sequence shown here is derived from an EMBL/GenBank/DDBJ whole genome shotgun (WGS) entry which is preliminary data.</text>
</comment>
<keyword evidence="3 6" id="KW-0812">Transmembrane</keyword>